<keyword evidence="2" id="KW-0472">Membrane</keyword>
<dbReference type="EMBL" id="JAZGQO010000010">
    <property type="protein sequence ID" value="KAK6174859.1"/>
    <property type="molecule type" value="Genomic_DNA"/>
</dbReference>
<organism evidence="5 6">
    <name type="scientific">Patella caerulea</name>
    <name type="common">Rayed Mediterranean limpet</name>
    <dbReference type="NCBI Taxonomy" id="87958"/>
    <lineage>
        <taxon>Eukaryota</taxon>
        <taxon>Metazoa</taxon>
        <taxon>Spiralia</taxon>
        <taxon>Lophotrochozoa</taxon>
        <taxon>Mollusca</taxon>
        <taxon>Gastropoda</taxon>
        <taxon>Patellogastropoda</taxon>
        <taxon>Patelloidea</taxon>
        <taxon>Patellidae</taxon>
        <taxon>Patella</taxon>
    </lineage>
</organism>
<feature type="transmembrane region" description="Helical" evidence="2">
    <location>
        <begin position="593"/>
        <end position="610"/>
    </location>
</feature>
<comment type="caution">
    <text evidence="5">The sequence shown here is derived from an EMBL/GenBank/DDBJ whole genome shotgun (WGS) entry which is preliminary data.</text>
</comment>
<sequence length="611" mass="67548">MGKISLFFTFALLLYLIGKIVTDERVGDILTTLPRDVDRETVTTSATIVDRGTVTISTTGVDRDTVTTLATDVDRGRVTTLATDVDKDTVTTLATDVDRDTVTASATDTVTTLARDIGRGMVTTLARDIGRGMVTTLATDVDRDTITTPSSGDLNSCPEFVMVSCNQQCGVYRPLPCSCDQFCLIYKNCCPDYEMVCAREAEIIREYYSDLLEVDITCLESPTLDTDLGLQVISGCPVQACEESKRLCNLAITKPVTLGNTTLHFINIHCLICNGFNPSDVTQWNLQIVPKKIEGDLVTGGFENLIQSGQFSVYPLSTPGLNLTYCCNTIIDHCEVPTTMEDKCSSSHSFFLKYGSKRKYCLKNHFCADCNKNLYPDVCLWSNMDFAVMKMKPRMAFLIEMGIKGSVSVKSYGTRNQMFWSSAECKSPINREFGVVITDCTLQECRQNIQLTDGKCLLNNKIFCFVIIANLSLIDQDINIDKLSGLLSQQAMVSLSQMNFTLGSFNTTYNKRDQLLLCDLQFVNETCEVNAFQFLEIYRPSVDMRLSKTGLSGNISFCAEINLLACSDSPQCAVYHSLEISPRPSLNKGSSKLIGNHALAIVIFMAAIIVR</sequence>
<dbReference type="Gene3D" id="4.10.410.20">
    <property type="match status" value="1"/>
</dbReference>
<gene>
    <name evidence="5" type="ORF">SNE40_013426</name>
</gene>
<dbReference type="AlphaFoldDB" id="A0AAN8JI83"/>
<feature type="signal peptide" evidence="3">
    <location>
        <begin position="1"/>
        <end position="22"/>
    </location>
</feature>
<keyword evidence="2" id="KW-1133">Transmembrane helix</keyword>
<name>A0AAN8JI83_PATCE</name>
<protein>
    <recommendedName>
        <fullName evidence="4">SMB domain-containing protein</fullName>
    </recommendedName>
</protein>
<keyword evidence="3" id="KW-0732">Signal</keyword>
<dbReference type="SMART" id="SM00201">
    <property type="entry name" value="SO"/>
    <property type="match status" value="1"/>
</dbReference>
<evidence type="ECO:0000256" key="3">
    <source>
        <dbReference type="SAM" id="SignalP"/>
    </source>
</evidence>
<evidence type="ECO:0000259" key="4">
    <source>
        <dbReference type="PROSITE" id="PS50958"/>
    </source>
</evidence>
<evidence type="ECO:0000256" key="2">
    <source>
        <dbReference type="SAM" id="Phobius"/>
    </source>
</evidence>
<keyword evidence="6" id="KW-1185">Reference proteome</keyword>
<dbReference type="SUPFAM" id="SSF90188">
    <property type="entry name" value="Somatomedin B domain"/>
    <property type="match status" value="1"/>
</dbReference>
<dbReference type="PROSITE" id="PS00524">
    <property type="entry name" value="SMB_1"/>
    <property type="match status" value="1"/>
</dbReference>
<evidence type="ECO:0000313" key="6">
    <source>
        <dbReference type="Proteomes" id="UP001347796"/>
    </source>
</evidence>
<evidence type="ECO:0000313" key="5">
    <source>
        <dbReference type="EMBL" id="KAK6174859.1"/>
    </source>
</evidence>
<dbReference type="Proteomes" id="UP001347796">
    <property type="component" value="Unassembled WGS sequence"/>
</dbReference>
<feature type="chain" id="PRO_5042957084" description="SMB domain-containing protein" evidence="3">
    <location>
        <begin position="23"/>
        <end position="611"/>
    </location>
</feature>
<dbReference type="PROSITE" id="PS50958">
    <property type="entry name" value="SMB_2"/>
    <property type="match status" value="1"/>
</dbReference>
<evidence type="ECO:0000256" key="1">
    <source>
        <dbReference type="ARBA" id="ARBA00023157"/>
    </source>
</evidence>
<keyword evidence="1" id="KW-1015">Disulfide bond</keyword>
<reference evidence="5 6" key="1">
    <citation type="submission" date="2024-01" db="EMBL/GenBank/DDBJ databases">
        <title>The genome of the rayed Mediterranean limpet Patella caerulea (Linnaeus, 1758).</title>
        <authorList>
            <person name="Anh-Thu Weber A."/>
            <person name="Halstead-Nussloch G."/>
        </authorList>
    </citation>
    <scope>NUCLEOTIDE SEQUENCE [LARGE SCALE GENOMIC DNA]</scope>
    <source>
        <strain evidence="5">AATW-2023a</strain>
        <tissue evidence="5">Whole specimen</tissue>
    </source>
</reference>
<dbReference type="InterPro" id="IPR001212">
    <property type="entry name" value="Somatomedin_B_dom"/>
</dbReference>
<feature type="domain" description="SMB" evidence="4">
    <location>
        <begin position="153"/>
        <end position="202"/>
    </location>
</feature>
<proteinExistence type="predicted"/>
<dbReference type="Pfam" id="PF01033">
    <property type="entry name" value="Somatomedin_B"/>
    <property type="match status" value="1"/>
</dbReference>
<keyword evidence="2" id="KW-0812">Transmembrane</keyword>
<dbReference type="InterPro" id="IPR036024">
    <property type="entry name" value="Somatomedin_B-like_dom_sf"/>
</dbReference>
<accession>A0AAN8JI83</accession>